<dbReference type="Proteomes" id="UP001596516">
    <property type="component" value="Unassembled WGS sequence"/>
</dbReference>
<dbReference type="Pfam" id="PF12833">
    <property type="entry name" value="HTH_18"/>
    <property type="match status" value="1"/>
</dbReference>
<evidence type="ECO:0000256" key="4">
    <source>
        <dbReference type="SAM" id="MobiDB-lite"/>
    </source>
</evidence>
<evidence type="ECO:0000259" key="5">
    <source>
        <dbReference type="PROSITE" id="PS01124"/>
    </source>
</evidence>
<dbReference type="InterPro" id="IPR009057">
    <property type="entry name" value="Homeodomain-like_sf"/>
</dbReference>
<sequence>MSPAQIKVPARTPQPLSKMGPEPVPFHAEVIQCGLQDRVLGGLVDLHVRSWWVILLDSGQAVITRENGSTPVTGPALLWLPWDRSQRIRAKAGTVGGHLVMGETALANAIGVKPEAADLRVLASRAIHLQFEERTALHRDFAACFDLILREAAGNAPGSATVIEAQVRVMLVMLWRHAARPDDLRQAKASTSLILQQFRQTLETHFRDRWTVARYADALNTSTDRLHDICQRTLGKPPLRLIHERLGYEAQVLLERSSMTLDQIAEFLGFRSAAHFSSFFKSLRGIPPGAWRRQTRSAGDKQGPRVRQSYADWP</sequence>
<dbReference type="PANTHER" id="PTHR43280">
    <property type="entry name" value="ARAC-FAMILY TRANSCRIPTIONAL REGULATOR"/>
    <property type="match status" value="1"/>
</dbReference>
<gene>
    <name evidence="6" type="ORF">ACFQXB_15010</name>
</gene>
<dbReference type="SMART" id="SM00342">
    <property type="entry name" value="HTH_ARAC"/>
    <property type="match status" value="1"/>
</dbReference>
<dbReference type="InterPro" id="IPR018060">
    <property type="entry name" value="HTH_AraC"/>
</dbReference>
<feature type="region of interest" description="Disordered" evidence="4">
    <location>
        <begin position="291"/>
        <end position="314"/>
    </location>
</feature>
<evidence type="ECO:0000313" key="7">
    <source>
        <dbReference type="Proteomes" id="UP001596516"/>
    </source>
</evidence>
<keyword evidence="1" id="KW-0805">Transcription regulation</keyword>
<dbReference type="EMBL" id="JBHTFQ010000008">
    <property type="protein sequence ID" value="MFC7705501.1"/>
    <property type="molecule type" value="Genomic_DNA"/>
</dbReference>
<keyword evidence="2" id="KW-0238">DNA-binding</keyword>
<feature type="domain" description="HTH araC/xylS-type" evidence="5">
    <location>
        <begin position="196"/>
        <end position="294"/>
    </location>
</feature>
<evidence type="ECO:0000256" key="2">
    <source>
        <dbReference type="ARBA" id="ARBA00023125"/>
    </source>
</evidence>
<name>A0ABW2ULB4_9RHOB</name>
<keyword evidence="7" id="KW-1185">Reference proteome</keyword>
<reference evidence="7" key="1">
    <citation type="journal article" date="2019" name="Int. J. Syst. Evol. Microbiol.">
        <title>The Global Catalogue of Microorganisms (GCM) 10K type strain sequencing project: providing services to taxonomists for standard genome sequencing and annotation.</title>
        <authorList>
            <consortium name="The Broad Institute Genomics Platform"/>
            <consortium name="The Broad Institute Genome Sequencing Center for Infectious Disease"/>
            <person name="Wu L."/>
            <person name="Ma J."/>
        </authorList>
    </citation>
    <scope>NUCLEOTIDE SEQUENCE [LARGE SCALE GENOMIC DNA]</scope>
    <source>
        <strain evidence="7">CGMCC 1.12750</strain>
    </source>
</reference>
<proteinExistence type="predicted"/>
<dbReference type="PANTHER" id="PTHR43280:SF32">
    <property type="entry name" value="TRANSCRIPTIONAL REGULATORY PROTEIN"/>
    <property type="match status" value="1"/>
</dbReference>
<comment type="caution">
    <text evidence="6">The sequence shown here is derived from an EMBL/GenBank/DDBJ whole genome shotgun (WGS) entry which is preliminary data.</text>
</comment>
<dbReference type="SUPFAM" id="SSF46689">
    <property type="entry name" value="Homeodomain-like"/>
    <property type="match status" value="1"/>
</dbReference>
<dbReference type="RefSeq" id="WP_377405481.1">
    <property type="nucleotide sequence ID" value="NZ_JBHTFQ010000008.1"/>
</dbReference>
<evidence type="ECO:0000256" key="1">
    <source>
        <dbReference type="ARBA" id="ARBA00023015"/>
    </source>
</evidence>
<organism evidence="6 7">
    <name type="scientific">Plastorhodobacter daqingensis</name>
    <dbReference type="NCBI Taxonomy" id="1387281"/>
    <lineage>
        <taxon>Bacteria</taxon>
        <taxon>Pseudomonadati</taxon>
        <taxon>Pseudomonadota</taxon>
        <taxon>Alphaproteobacteria</taxon>
        <taxon>Rhodobacterales</taxon>
        <taxon>Paracoccaceae</taxon>
        <taxon>Plastorhodobacter</taxon>
    </lineage>
</organism>
<feature type="region of interest" description="Disordered" evidence="4">
    <location>
        <begin position="1"/>
        <end position="21"/>
    </location>
</feature>
<dbReference type="Gene3D" id="1.10.10.60">
    <property type="entry name" value="Homeodomain-like"/>
    <property type="match status" value="1"/>
</dbReference>
<accession>A0ABW2ULB4</accession>
<evidence type="ECO:0000256" key="3">
    <source>
        <dbReference type="ARBA" id="ARBA00023163"/>
    </source>
</evidence>
<evidence type="ECO:0000313" key="6">
    <source>
        <dbReference type="EMBL" id="MFC7705501.1"/>
    </source>
</evidence>
<keyword evidence="3" id="KW-0804">Transcription</keyword>
<dbReference type="PROSITE" id="PS01124">
    <property type="entry name" value="HTH_ARAC_FAMILY_2"/>
    <property type="match status" value="1"/>
</dbReference>
<protein>
    <submittedName>
        <fullName evidence="6">Helix-turn-helix domain-containing protein</fullName>
    </submittedName>
</protein>